<keyword evidence="2" id="KW-1185">Reference proteome</keyword>
<reference evidence="1 2" key="1">
    <citation type="submission" date="2019-07" db="EMBL/GenBank/DDBJ databases">
        <title>Tepidimonas thermarum AA-1 draft genome.</title>
        <authorList>
            <person name="Da Costa M.S."/>
            <person name="Froufe H.J.C."/>
            <person name="Egas C."/>
            <person name="Albuquerque L."/>
        </authorList>
    </citation>
    <scope>NUCLEOTIDE SEQUENCE [LARGE SCALE GENOMIC DNA]</scope>
    <source>
        <strain evidence="1 2">AA-1</strain>
    </source>
</reference>
<dbReference type="Proteomes" id="UP000318542">
    <property type="component" value="Unassembled WGS sequence"/>
</dbReference>
<dbReference type="AlphaFoldDB" id="A0A554WU19"/>
<protein>
    <recommendedName>
        <fullName evidence="3">Sel1 repeat protein</fullName>
    </recommendedName>
</protein>
<comment type="caution">
    <text evidence="1">The sequence shown here is derived from an EMBL/GenBank/DDBJ whole genome shotgun (WGS) entry which is preliminary data.</text>
</comment>
<accession>A0A554WU19</accession>
<proteinExistence type="predicted"/>
<evidence type="ECO:0008006" key="3">
    <source>
        <dbReference type="Google" id="ProtNLM"/>
    </source>
</evidence>
<sequence>MAVSSGAPGGDEPMVLAAWIDMGQSAERTGALSRAATHYCAAARFGSLEAQYRLGGLLVRQGDDPGLCNLFSVNFRLGGHDNRVTG</sequence>
<gene>
    <name evidence="1" type="ORF">Tther_02544</name>
</gene>
<organism evidence="1 2">
    <name type="scientific">Tepidimonas thermarum</name>
    <dbReference type="NCBI Taxonomy" id="335431"/>
    <lineage>
        <taxon>Bacteria</taxon>
        <taxon>Pseudomonadati</taxon>
        <taxon>Pseudomonadota</taxon>
        <taxon>Betaproteobacteria</taxon>
        <taxon>Burkholderiales</taxon>
        <taxon>Tepidimonas</taxon>
    </lineage>
</organism>
<name>A0A554WU19_9BURK</name>
<dbReference type="EMBL" id="VJOL01000092">
    <property type="protein sequence ID" value="TSE27053.1"/>
    <property type="molecule type" value="Genomic_DNA"/>
</dbReference>
<evidence type="ECO:0000313" key="2">
    <source>
        <dbReference type="Proteomes" id="UP000318542"/>
    </source>
</evidence>
<evidence type="ECO:0000313" key="1">
    <source>
        <dbReference type="EMBL" id="TSE27053.1"/>
    </source>
</evidence>